<sequence>MFRIFPRQYEVLLAAWERGDYEIPREITMVELAESSDLDRQTVENHIRQTEQKLVDAIVEHLA</sequence>
<name>A0A7D3Y2N7_9EURY</name>
<evidence type="ECO:0000256" key="1">
    <source>
        <dbReference type="ARBA" id="ARBA00023015"/>
    </source>
</evidence>
<gene>
    <name evidence="4" type="ORF">HPS36_15960</name>
</gene>
<dbReference type="Proteomes" id="UP000505020">
    <property type="component" value="Plasmid pHAR01"/>
</dbReference>
<evidence type="ECO:0000313" key="5">
    <source>
        <dbReference type="Proteomes" id="UP000505020"/>
    </source>
</evidence>
<evidence type="ECO:0000259" key="3">
    <source>
        <dbReference type="Pfam" id="PF04967"/>
    </source>
</evidence>
<evidence type="ECO:0000256" key="2">
    <source>
        <dbReference type="ARBA" id="ARBA00023163"/>
    </source>
</evidence>
<dbReference type="InterPro" id="IPR007050">
    <property type="entry name" value="HTH_bacterioopsin"/>
</dbReference>
<feature type="domain" description="HTH bat-type" evidence="3">
    <location>
        <begin position="6"/>
        <end position="55"/>
    </location>
</feature>
<keyword evidence="4" id="KW-0614">Plasmid</keyword>
<dbReference type="EMBL" id="CP053942">
    <property type="protein sequence ID" value="QKG94392.1"/>
    <property type="molecule type" value="Genomic_DNA"/>
</dbReference>
<dbReference type="KEGG" id="hsai:HPS36_15960"/>
<dbReference type="Pfam" id="PF04967">
    <property type="entry name" value="HTH_10"/>
    <property type="match status" value="1"/>
</dbReference>
<organism evidence="4 5">
    <name type="scientific">Halorubrum salinarum</name>
    <dbReference type="NCBI Taxonomy" id="2739057"/>
    <lineage>
        <taxon>Archaea</taxon>
        <taxon>Methanobacteriati</taxon>
        <taxon>Methanobacteriota</taxon>
        <taxon>Stenosarchaea group</taxon>
        <taxon>Halobacteria</taxon>
        <taxon>Halobacteriales</taxon>
        <taxon>Haloferacaceae</taxon>
        <taxon>Halorubrum</taxon>
    </lineage>
</organism>
<dbReference type="AlphaFoldDB" id="A0A7D3Y2N7"/>
<proteinExistence type="predicted"/>
<evidence type="ECO:0000313" key="4">
    <source>
        <dbReference type="EMBL" id="QKG94392.1"/>
    </source>
</evidence>
<keyword evidence="1" id="KW-0805">Transcription regulation</keyword>
<accession>A0A7D3Y2N7</accession>
<protein>
    <submittedName>
        <fullName evidence="4">Helix-turn-helix domain-containing protein</fullName>
    </submittedName>
</protein>
<keyword evidence="2" id="KW-0804">Transcription</keyword>
<keyword evidence="5" id="KW-1185">Reference proteome</keyword>
<reference evidence="4 5" key="1">
    <citation type="submission" date="2020-05" db="EMBL/GenBank/DDBJ databases">
        <title>Halorubrum RHB-C sp.nov., an extremely halophilic archaeon isolated from solar salt farm.</title>
        <authorList>
            <person name="Ho H."/>
            <person name="Danganan R.E."/>
            <person name="Dedeles G.R."/>
            <person name="Kim S.-G."/>
        </authorList>
    </citation>
    <scope>NUCLEOTIDE SEQUENCE [LARGE SCALE GENOMIC DNA]</scope>
    <source>
        <strain evidence="4 5">RHB-C</strain>
        <plasmid evidence="5">phar01</plasmid>
    </source>
</reference>
<geneLocation type="plasmid" evidence="5">
    <name>phar01</name>
</geneLocation>